<feature type="region of interest" description="Disordered" evidence="3">
    <location>
        <begin position="1196"/>
        <end position="1280"/>
    </location>
</feature>
<dbReference type="CDD" id="cd23767">
    <property type="entry name" value="IQCD"/>
    <property type="match status" value="1"/>
</dbReference>
<dbReference type="Proteomes" id="UP000242188">
    <property type="component" value="Unassembled WGS sequence"/>
</dbReference>
<dbReference type="GO" id="GO:0005813">
    <property type="term" value="C:centrosome"/>
    <property type="evidence" value="ECO:0007669"/>
    <property type="project" value="TreeGrafter"/>
</dbReference>
<feature type="compositionally biased region" description="Polar residues" evidence="3">
    <location>
        <begin position="1628"/>
        <end position="1638"/>
    </location>
</feature>
<feature type="region of interest" description="Disordered" evidence="3">
    <location>
        <begin position="499"/>
        <end position="619"/>
    </location>
</feature>
<dbReference type="Gene3D" id="3.80.10.10">
    <property type="entry name" value="Ribonuclease Inhibitor"/>
    <property type="match status" value="2"/>
</dbReference>
<dbReference type="InterPro" id="IPR036116">
    <property type="entry name" value="FN3_sf"/>
</dbReference>
<dbReference type="SUPFAM" id="SSF52058">
    <property type="entry name" value="L domain-like"/>
    <property type="match status" value="1"/>
</dbReference>
<dbReference type="InterPro" id="IPR000048">
    <property type="entry name" value="IQ_motif_EF-hand-BS"/>
</dbReference>
<name>A0A210Q5A6_MIZYE</name>
<dbReference type="PROSITE" id="PS50096">
    <property type="entry name" value="IQ"/>
    <property type="match status" value="1"/>
</dbReference>
<feature type="compositionally biased region" description="Low complexity" evidence="3">
    <location>
        <begin position="1410"/>
        <end position="1422"/>
    </location>
</feature>
<dbReference type="SUPFAM" id="SSF49265">
    <property type="entry name" value="Fibronectin type III"/>
    <property type="match status" value="1"/>
</dbReference>
<comment type="caution">
    <text evidence="5">The sequence shown here is derived from an EMBL/GenBank/DDBJ whole genome shotgun (WGS) entry which is preliminary data.</text>
</comment>
<dbReference type="PANTHER" id="PTHR45973:SF2">
    <property type="entry name" value="CENTROSOMAL PROTEIN OF 97 KDA"/>
    <property type="match status" value="1"/>
</dbReference>
<dbReference type="PROSITE" id="PS51450">
    <property type="entry name" value="LRR"/>
    <property type="match status" value="4"/>
</dbReference>
<dbReference type="Pfam" id="PF00612">
    <property type="entry name" value="IQ"/>
    <property type="match status" value="1"/>
</dbReference>
<keyword evidence="1" id="KW-0433">Leucine-rich repeat</keyword>
<feature type="compositionally biased region" description="Basic and acidic residues" evidence="3">
    <location>
        <begin position="1064"/>
        <end position="1100"/>
    </location>
</feature>
<feature type="compositionally biased region" description="Polar residues" evidence="3">
    <location>
        <begin position="346"/>
        <end position="362"/>
    </location>
</feature>
<dbReference type="CDD" id="cd00063">
    <property type="entry name" value="FN3"/>
    <property type="match status" value="1"/>
</dbReference>
<dbReference type="Gene3D" id="2.60.40.10">
    <property type="entry name" value="Immunoglobulins"/>
    <property type="match status" value="1"/>
</dbReference>
<dbReference type="InterPro" id="IPR050576">
    <property type="entry name" value="Cilia_flagella_integrity"/>
</dbReference>
<organism evidence="5 6">
    <name type="scientific">Mizuhopecten yessoensis</name>
    <name type="common">Japanese scallop</name>
    <name type="synonym">Patinopecten yessoensis</name>
    <dbReference type="NCBI Taxonomy" id="6573"/>
    <lineage>
        <taxon>Eukaryota</taxon>
        <taxon>Metazoa</taxon>
        <taxon>Spiralia</taxon>
        <taxon>Lophotrochozoa</taxon>
        <taxon>Mollusca</taxon>
        <taxon>Bivalvia</taxon>
        <taxon>Autobranchia</taxon>
        <taxon>Pteriomorphia</taxon>
        <taxon>Pectinida</taxon>
        <taxon>Pectinoidea</taxon>
        <taxon>Pectinidae</taxon>
        <taxon>Mizuhopecten</taxon>
    </lineage>
</organism>
<evidence type="ECO:0000313" key="5">
    <source>
        <dbReference type="EMBL" id="OWF43917.1"/>
    </source>
</evidence>
<dbReference type="SMART" id="SM00369">
    <property type="entry name" value="LRR_TYP"/>
    <property type="match status" value="2"/>
</dbReference>
<evidence type="ECO:0000313" key="6">
    <source>
        <dbReference type="Proteomes" id="UP000242188"/>
    </source>
</evidence>
<dbReference type="PROSITE" id="PS50853">
    <property type="entry name" value="FN3"/>
    <property type="match status" value="1"/>
</dbReference>
<dbReference type="InterPro" id="IPR003591">
    <property type="entry name" value="Leu-rich_rpt_typical-subtyp"/>
</dbReference>
<feature type="compositionally biased region" description="Basic and acidic residues" evidence="3">
    <location>
        <begin position="1335"/>
        <end position="1347"/>
    </location>
</feature>
<dbReference type="Pfam" id="PF14580">
    <property type="entry name" value="LRR_9"/>
    <property type="match status" value="1"/>
</dbReference>
<feature type="region of interest" description="Disordered" evidence="3">
    <location>
        <begin position="1019"/>
        <end position="1165"/>
    </location>
</feature>
<dbReference type="SMART" id="SM00060">
    <property type="entry name" value="FN3"/>
    <property type="match status" value="1"/>
</dbReference>
<feature type="compositionally biased region" description="Basic and acidic residues" evidence="3">
    <location>
        <begin position="1039"/>
        <end position="1050"/>
    </location>
</feature>
<dbReference type="SMART" id="SM00365">
    <property type="entry name" value="LRR_SD22"/>
    <property type="match status" value="4"/>
</dbReference>
<keyword evidence="6" id="KW-1185">Reference proteome</keyword>
<dbReference type="Pfam" id="PF00041">
    <property type="entry name" value="fn3"/>
    <property type="match status" value="1"/>
</dbReference>
<evidence type="ECO:0000256" key="1">
    <source>
        <dbReference type="ARBA" id="ARBA00022614"/>
    </source>
</evidence>
<feature type="region of interest" description="Disordered" evidence="3">
    <location>
        <begin position="346"/>
        <end position="375"/>
    </location>
</feature>
<feature type="domain" description="Fibronectin type-III" evidence="4">
    <location>
        <begin position="927"/>
        <end position="1021"/>
    </location>
</feature>
<feature type="compositionally biased region" description="Polar residues" evidence="3">
    <location>
        <begin position="1236"/>
        <end position="1247"/>
    </location>
</feature>
<feature type="region of interest" description="Disordered" evidence="3">
    <location>
        <begin position="638"/>
        <end position="670"/>
    </location>
</feature>
<protein>
    <submittedName>
        <fullName evidence="5">Centrosomal protein of 97 kDa</fullName>
    </submittedName>
</protein>
<feature type="compositionally biased region" description="Polar residues" evidence="3">
    <location>
        <begin position="1019"/>
        <end position="1028"/>
    </location>
</feature>
<feature type="compositionally biased region" description="Low complexity" evidence="3">
    <location>
        <begin position="570"/>
        <end position="580"/>
    </location>
</feature>
<feature type="compositionally biased region" description="Low complexity" evidence="3">
    <location>
        <begin position="1546"/>
        <end position="1556"/>
    </location>
</feature>
<evidence type="ECO:0000256" key="3">
    <source>
        <dbReference type="SAM" id="MobiDB-lite"/>
    </source>
</evidence>
<reference evidence="5 6" key="1">
    <citation type="journal article" date="2017" name="Nat. Ecol. Evol.">
        <title>Scallop genome provides insights into evolution of bilaterian karyotype and development.</title>
        <authorList>
            <person name="Wang S."/>
            <person name="Zhang J."/>
            <person name="Jiao W."/>
            <person name="Li J."/>
            <person name="Xun X."/>
            <person name="Sun Y."/>
            <person name="Guo X."/>
            <person name="Huan P."/>
            <person name="Dong B."/>
            <person name="Zhang L."/>
            <person name="Hu X."/>
            <person name="Sun X."/>
            <person name="Wang J."/>
            <person name="Zhao C."/>
            <person name="Wang Y."/>
            <person name="Wang D."/>
            <person name="Huang X."/>
            <person name="Wang R."/>
            <person name="Lv J."/>
            <person name="Li Y."/>
            <person name="Zhang Z."/>
            <person name="Liu B."/>
            <person name="Lu W."/>
            <person name="Hui Y."/>
            <person name="Liang J."/>
            <person name="Zhou Z."/>
            <person name="Hou R."/>
            <person name="Li X."/>
            <person name="Liu Y."/>
            <person name="Li H."/>
            <person name="Ning X."/>
            <person name="Lin Y."/>
            <person name="Zhao L."/>
            <person name="Xing Q."/>
            <person name="Dou J."/>
            <person name="Li Y."/>
            <person name="Mao J."/>
            <person name="Guo H."/>
            <person name="Dou H."/>
            <person name="Li T."/>
            <person name="Mu C."/>
            <person name="Jiang W."/>
            <person name="Fu Q."/>
            <person name="Fu X."/>
            <person name="Miao Y."/>
            <person name="Liu J."/>
            <person name="Yu Q."/>
            <person name="Li R."/>
            <person name="Liao H."/>
            <person name="Li X."/>
            <person name="Kong Y."/>
            <person name="Jiang Z."/>
            <person name="Chourrout D."/>
            <person name="Li R."/>
            <person name="Bao Z."/>
        </authorList>
    </citation>
    <scope>NUCLEOTIDE SEQUENCE [LARGE SCALE GENOMIC DNA]</scope>
    <source>
        <strain evidence="5 6">PY_sf001</strain>
    </source>
</reference>
<dbReference type="InterPro" id="IPR013783">
    <property type="entry name" value="Ig-like_fold"/>
</dbReference>
<dbReference type="OrthoDB" id="5954088at2759"/>
<dbReference type="InterPro" id="IPR032675">
    <property type="entry name" value="LRR_dom_sf"/>
</dbReference>
<gene>
    <name evidence="5" type="ORF">KP79_PYT06634</name>
</gene>
<dbReference type="PANTHER" id="PTHR45973">
    <property type="entry name" value="PROTEIN PHOSPHATASE 1 REGULATORY SUBUNIT SDS22-RELATED"/>
    <property type="match status" value="1"/>
</dbReference>
<dbReference type="GO" id="GO:1902018">
    <property type="term" value="P:negative regulation of cilium assembly"/>
    <property type="evidence" value="ECO:0007669"/>
    <property type="project" value="TreeGrafter"/>
</dbReference>
<dbReference type="InterPro" id="IPR003961">
    <property type="entry name" value="FN3_dom"/>
</dbReference>
<dbReference type="InterPro" id="IPR001611">
    <property type="entry name" value="Leu-rich_rpt"/>
</dbReference>
<sequence>MGNFEPSQQDIIGIHLKCPERRHSQVFYKRTTIYWNAIVFVKSSICTGNSNCCKFIIKIKFYHPYYFIIFVTDPESEVLDLTGRRLQKIEVPLNLDPATIICDKNNVTKIENLERCHNLKQLSLSGNRVVRMTGVGKLKNLTVLNLPNNSIVAVEGLKELLQLEWLNLSGNSIKAIENLSTNISLGHLDLSDNNISSLSDITHLRSLRTLLLHGNSLTSLRTVPQHFPKSIVIMSLAENEILDINEVMYLSCLPYLEQLSLTNNPCVLMTASTPYPCKGRHFKPGHHVEVVEYLASVCPLTNSAELESQEDAKLSKILSKQKLHQQELSQDLSYSSNQSTLNDLSGTGFTDTLTQPDTSTAYNRPVRASSDVSHNSYNRHPVRAWTTAARYGDGDVSRDSHIATQCSDLNIQEVTSDDYDTKSQTSLLDSESIYLPVSEASTSSNRPMTAPVISGHSPATNYLAHRDNRPATMMETRYEAYNNRPIKPVNPEVLKGLLKPKFDYSPPQQSGNEPAIGAKKKTPPTAQAHDYDTSQEVSEIEQILSPPKDSIPVENISQIKEVAEKKSRKGSGSSVSTRTGAPQKTSKLNTSHITQKTTENVGNRSNIPVSKGANVTRTHSDYLPGKYAATVRKISGENLADKRTKAHLPDKSHVSDKSDSTRDVKASVRDSGVYSRPVSDAVLGDYGPEDHKAAIMIQSVWRGFRTRSKDSEVVFIRKEIRARRAEDHIILLRSELDRQKKLYDEEKHLRSLQMEAIRFLWKEVQSLQHWKTEVLTSQSFKGTMDSSRGTEDSSYNYSQEIQNTLQRMDSLNTGHGTVPEVDLVKHRQLEKTCANLQSQVSQLQTALQSVSSVVFQSGLFSGGNETTEENVSLLVTGYEDDDISSCDDESSIEGPRWGSVPNSLSPYPSEEEETYFSSVPQPGFPTPPRNLRLEHKGETSIVISWQPSKILDTYNKEVNQPLLGYRVYVDEKPTSMLANNLLRALIHGLNTQLTYKIYLKAVSSLGESNMSNILMAGVSQGSSLPRKQSLSSDSDDSDEKYSTESSDVARNHVPQRRQRRIKSPRQDKRQAHARGKESSASDQENVKERERPSSRSERPGSSRSNTNSDGIFVQPKLHTHRRNRSRDSPNDGLTIGVRQQESTHPIPKESHQSPPAGSRCKENSLSASKMSETFTIDSQNSLLSAIAATRAALHGGDGGVKEQFVKTHRRTRSKEKVTEMPSTEVSLVDSPGSLPSAPNISVSSSPETKILNVPTQDAGAIPNESTQKGHRRTRSKDLQNPVYEWRKDIDSTTNVKDVKKAWTKESGCEVHGIPVIDGSKRPSSRPGSPAPFDISETKLQVDRKKSVADLLEQRFSNKPVSPLEGGDTANKAALPPRVRRIASNEDVSDGGRRTPSKTASPTYVDRRRSPSNGSESDVSESSAARHLDMDGGNRTNNTGIVSKLLQKLSNMSKTQGEIRDRGPKPKLKSTSEVPTGAEESIVYRRQRQLSGSESEPVASCIPVTEKPAPHHHSDNSSGNQSDDPQGPRRQHKTHRRTSSDHKIKNTSPTTPSKKTSAQSGVKRNASFSGVRLSKQVDPGRSGSEENLAEKSAMSNSAGAVMMESMTRRQERSRSGSPKNQHIPILSVQKLQKQTKPPS</sequence>
<dbReference type="EMBL" id="NEDP02004983">
    <property type="protein sequence ID" value="OWF43917.1"/>
    <property type="molecule type" value="Genomic_DNA"/>
</dbReference>
<keyword evidence="2" id="KW-0677">Repeat</keyword>
<evidence type="ECO:0000256" key="2">
    <source>
        <dbReference type="ARBA" id="ARBA00022737"/>
    </source>
</evidence>
<feature type="compositionally biased region" description="Polar residues" evidence="3">
    <location>
        <begin position="1557"/>
        <end position="1567"/>
    </location>
</feature>
<dbReference type="STRING" id="6573.A0A210Q5A6"/>
<feature type="region of interest" description="Disordered" evidence="3">
    <location>
        <begin position="1306"/>
        <end position="1638"/>
    </location>
</feature>
<evidence type="ECO:0000259" key="4">
    <source>
        <dbReference type="PROSITE" id="PS50853"/>
    </source>
</evidence>
<accession>A0A210Q5A6</accession>
<proteinExistence type="predicted"/>
<feature type="compositionally biased region" description="Polar residues" evidence="3">
    <location>
        <begin position="582"/>
        <end position="617"/>
    </location>
</feature>
<feature type="compositionally biased region" description="Basic residues" evidence="3">
    <location>
        <begin position="1053"/>
        <end position="1063"/>
    </location>
</feature>
<feature type="compositionally biased region" description="Basic and acidic residues" evidence="3">
    <location>
        <begin position="639"/>
        <end position="668"/>
    </location>
</feature>